<evidence type="ECO:0000256" key="2">
    <source>
        <dbReference type="SAM" id="MobiDB-lite"/>
    </source>
</evidence>
<protein>
    <recommendedName>
        <fullName evidence="4">VWFA domain-containing protein</fullName>
    </recommendedName>
</protein>
<feature type="region of interest" description="Disordered" evidence="2">
    <location>
        <begin position="1"/>
        <end position="23"/>
    </location>
</feature>
<dbReference type="InterPro" id="IPR002035">
    <property type="entry name" value="VWF_A"/>
</dbReference>
<dbReference type="PROSITE" id="PS50234">
    <property type="entry name" value="VWFA"/>
    <property type="match status" value="1"/>
</dbReference>
<dbReference type="SUPFAM" id="SSF53300">
    <property type="entry name" value="vWA-like"/>
    <property type="match status" value="1"/>
</dbReference>
<evidence type="ECO:0000256" key="1">
    <source>
        <dbReference type="ARBA" id="ARBA00022729"/>
    </source>
</evidence>
<feature type="compositionally biased region" description="Basic and acidic residues" evidence="2">
    <location>
        <begin position="9"/>
        <end position="23"/>
    </location>
</feature>
<reference evidence="5 6" key="1">
    <citation type="journal article" date="2017" name="Water Res.">
        <title>Discovery and metagenomic analysis of an anammox bacterial enrichment related to Candidatus "Brocadia caroliniensis" in a full-scale glycerol-fed nitritation-denitritation separate centrate treatment process.</title>
        <authorList>
            <person name="Park H."/>
            <person name="Brotto A.C."/>
            <person name="van Loosdrecht M.C."/>
            <person name="Chandran K."/>
        </authorList>
    </citation>
    <scope>NUCLEOTIDE SEQUENCE [LARGE SCALE GENOMIC DNA]</scope>
    <source>
        <strain evidence="5">26THWARD</strain>
    </source>
</reference>
<dbReference type="InterPro" id="IPR036465">
    <property type="entry name" value="vWFA_dom_sf"/>
</dbReference>
<dbReference type="STRING" id="1004156.AYP45_15695"/>
<comment type="caution">
    <text evidence="5">The sequence shown here is derived from an EMBL/GenBank/DDBJ whole genome shotgun (WGS) entry which is preliminary data.</text>
</comment>
<proteinExistence type="predicted"/>
<keyword evidence="3" id="KW-1133">Transmembrane helix</keyword>
<organism evidence="5 6">
    <name type="scientific">Candidatus Brocadia carolinensis</name>
    <dbReference type="NCBI Taxonomy" id="1004156"/>
    <lineage>
        <taxon>Bacteria</taxon>
        <taxon>Pseudomonadati</taxon>
        <taxon>Planctomycetota</taxon>
        <taxon>Candidatus Brocadiia</taxon>
        <taxon>Candidatus Brocadiales</taxon>
        <taxon>Candidatus Brocadiaceae</taxon>
        <taxon>Candidatus Brocadia</taxon>
    </lineage>
</organism>
<keyword evidence="1" id="KW-0732">Signal</keyword>
<dbReference type="SMART" id="SM00327">
    <property type="entry name" value="VWA"/>
    <property type="match status" value="1"/>
</dbReference>
<dbReference type="AlphaFoldDB" id="A0A1V4AQ86"/>
<feature type="domain" description="VWFA" evidence="4">
    <location>
        <begin position="341"/>
        <end position="517"/>
    </location>
</feature>
<name>A0A1V4AQ86_9BACT</name>
<dbReference type="Pfam" id="PF00092">
    <property type="entry name" value="VWA"/>
    <property type="match status" value="1"/>
</dbReference>
<feature type="transmembrane region" description="Helical" evidence="3">
    <location>
        <begin position="38"/>
        <end position="56"/>
    </location>
</feature>
<evidence type="ECO:0000259" key="4">
    <source>
        <dbReference type="PROSITE" id="PS50234"/>
    </source>
</evidence>
<dbReference type="CDD" id="cd00198">
    <property type="entry name" value="vWFA"/>
    <property type="match status" value="1"/>
</dbReference>
<keyword evidence="3" id="KW-0812">Transmembrane</keyword>
<evidence type="ECO:0000256" key="3">
    <source>
        <dbReference type="SAM" id="Phobius"/>
    </source>
</evidence>
<dbReference type="Pfam" id="PF10342">
    <property type="entry name" value="Kre9_KNH"/>
    <property type="match status" value="1"/>
</dbReference>
<dbReference type="Proteomes" id="UP000189681">
    <property type="component" value="Unassembled WGS sequence"/>
</dbReference>
<sequence>MSFADEDSPEKTGDNVNKETDQSKKAGYIPEKKKKKKIIIVPIILLFITILIIFLLRRDALPILEISPTGLNFENKVKEMEFTIKNTAKAGGFFRPGVKHLEFEIDNRGIPGWLTVKPVEGSVLEESAKISVKVNRDILPYGSSMAELKILTNAENGVVRILVQKDEEKLTLISPSAGTSIFVGDRKTIEWTATAGVGEGVNIFLYSNGVNIGTIAENYVFKEAEAVQGSFSWKVDDFIREGNDYAIRIEDANNPKLYDVISPIKIIQPLRGIKVLNQTTDHQFPNTVQFIFSLRDQNNHAILFDSDQVNWKNIKIWENKHEIDYLESHALLYTQDDFQLQAMIVLDFSASMYEANEDIDTMAVSAKDLIDSLNETHEVGVVEFHRPDEPPALLQAFTTYKNAAKEAIDHFSYGKIYRDFSSCWDAVQTGLKQFPEKPDSNVFKTLVFLSDGFDNSSFNTPDDIIALAKERAVHIYVLGIGHGSEEKVLESITLETGGTYVFSENINVLRERFKQTIKDVKGQYKIKYITPKKPEDNRFVVESEVTYKGVTATPLLHDEIVPSSIFGKTIEGKLRFSAPSVIKYNQAEIFMWCEHAPRYVNKFRFRIGTDKPYNVVLTSTYNGGLCQNWTLNKETDGWYSLTSPDITDTRYNLAFGAFGTICKIVVTDVTEEGFTIPFTFDNSIYDMGQAFYEEGKTSQTKHWSTDIIVGNVAKW</sequence>
<accession>A0A1V4AQ86</accession>
<dbReference type="EMBL" id="AYTS01000159">
    <property type="protein sequence ID" value="OOP55272.1"/>
    <property type="molecule type" value="Genomic_DNA"/>
</dbReference>
<dbReference type="InterPro" id="IPR018466">
    <property type="entry name" value="Kre9/Knh1-like_N"/>
</dbReference>
<gene>
    <name evidence="5" type="ORF">AYP45_15695</name>
</gene>
<keyword evidence="3" id="KW-0472">Membrane</keyword>
<dbReference type="Gene3D" id="3.40.50.410">
    <property type="entry name" value="von Willebrand factor, type A domain"/>
    <property type="match status" value="1"/>
</dbReference>
<evidence type="ECO:0000313" key="5">
    <source>
        <dbReference type="EMBL" id="OOP55272.1"/>
    </source>
</evidence>
<evidence type="ECO:0000313" key="6">
    <source>
        <dbReference type="Proteomes" id="UP000189681"/>
    </source>
</evidence>